<dbReference type="HOGENOM" id="CLU_108800_1_0_9"/>
<comment type="caution">
    <text evidence="1">The sequence shown here is derived from an EMBL/GenBank/DDBJ whole genome shotgun (WGS) entry which is preliminary data.</text>
</comment>
<dbReference type="EMBL" id="ADKX01000024">
    <property type="protein sequence ID" value="EFW05379.1"/>
    <property type="molecule type" value="Genomic_DNA"/>
</dbReference>
<evidence type="ECO:0000313" key="2">
    <source>
        <dbReference type="Proteomes" id="UP000003157"/>
    </source>
</evidence>
<dbReference type="STRING" id="100884.GCA_000269565_03170"/>
<dbReference type="AlphaFoldDB" id="E7G989"/>
<sequence length="181" mass="21790">MKYPKYAFIHDKQYQINTDYHVALECLQIIEDESIGDSERTYAIIYKLFGMIPEDQDMHEFIRIAGHYLGCGEQQEVQKQRKRDMDFQQDWKYIVASFMSDYHIDIQESHMHWYQFIHFIQGFTEESMMSRIRELRNYDLSDIKDQKVKRKVMEAQKGVELSTKLSSEDQKAVDEFESLFI</sequence>
<dbReference type="OrthoDB" id="1758052at2"/>
<evidence type="ECO:0008006" key="3">
    <source>
        <dbReference type="Google" id="ProtNLM"/>
    </source>
</evidence>
<gene>
    <name evidence="1" type="ORF">HMPREF9488_01327</name>
</gene>
<accession>E7G989</accession>
<dbReference type="InterPro" id="IPR009660">
    <property type="entry name" value="Phage_A500_Gp15"/>
</dbReference>
<dbReference type="GeneID" id="78230960"/>
<dbReference type="RefSeq" id="WP_008788443.1">
    <property type="nucleotide sequence ID" value="NZ_AKCB01000002.1"/>
</dbReference>
<proteinExistence type="predicted"/>
<protein>
    <recommendedName>
        <fullName evidence="3">Bacteriophage Gp15 protein</fullName>
    </recommendedName>
</protein>
<dbReference type="Pfam" id="PF06854">
    <property type="entry name" value="Phage_Gp15"/>
    <property type="match status" value="1"/>
</dbReference>
<organism evidence="1 2">
    <name type="scientific">Coprobacillus cateniformis</name>
    <dbReference type="NCBI Taxonomy" id="100884"/>
    <lineage>
        <taxon>Bacteria</taxon>
        <taxon>Bacillati</taxon>
        <taxon>Bacillota</taxon>
        <taxon>Erysipelotrichia</taxon>
        <taxon>Erysipelotrichales</taxon>
        <taxon>Coprobacillaceae</taxon>
        <taxon>Coprobacillus</taxon>
    </lineage>
</organism>
<dbReference type="eggNOG" id="ENOG5032YXV">
    <property type="taxonomic scope" value="Bacteria"/>
</dbReference>
<evidence type="ECO:0000313" key="1">
    <source>
        <dbReference type="EMBL" id="EFW05379.1"/>
    </source>
</evidence>
<dbReference type="Proteomes" id="UP000003157">
    <property type="component" value="Unassembled WGS sequence"/>
</dbReference>
<name>E7G989_9FIRM</name>
<keyword evidence="2" id="KW-1185">Reference proteome</keyword>
<reference evidence="1 2" key="1">
    <citation type="submission" date="2010-12" db="EMBL/GenBank/DDBJ databases">
        <title>The Genome Sequence of Coprobacillus sp. strain 29_1.</title>
        <authorList>
            <consortium name="The Broad Institute Genome Sequencing Platform"/>
            <person name="Earl A."/>
            <person name="Ward D."/>
            <person name="Feldgarden M."/>
            <person name="Gevers D."/>
            <person name="Daigneault M."/>
            <person name="Sibley C.D."/>
            <person name="White A."/>
            <person name="Strauss J."/>
            <person name="Allen-Vercoe E."/>
            <person name="Young S.K."/>
            <person name="Zeng Q."/>
            <person name="Gargeya S."/>
            <person name="Fitzgerald M."/>
            <person name="Haas B."/>
            <person name="Abouelleil A."/>
            <person name="Alvarado L."/>
            <person name="Arachchi H.M."/>
            <person name="Berlin A."/>
            <person name="Brown A."/>
            <person name="Chapman S.B."/>
            <person name="Chen Z."/>
            <person name="Dunbar C."/>
            <person name="Freedman E."/>
            <person name="Gearin G."/>
            <person name="Gellesch M."/>
            <person name="Goldberg J."/>
            <person name="Griggs A."/>
            <person name="Gujja S."/>
            <person name="Heilman E."/>
            <person name="Heiman D."/>
            <person name="Howarth C."/>
            <person name="Larson L."/>
            <person name="Lui A."/>
            <person name="MacDonald P.J.P."/>
            <person name="Mehta T."/>
            <person name="Montmayeur A."/>
            <person name="Murphy C."/>
            <person name="Neiman D."/>
            <person name="Pearson M."/>
            <person name="Priest M."/>
            <person name="Roberts A."/>
            <person name="Saif S."/>
            <person name="Shea T."/>
            <person name="Shenoy N."/>
            <person name="Sisk P."/>
            <person name="Stolte C."/>
            <person name="Sykes S."/>
            <person name="White J."/>
            <person name="Yandava C."/>
            <person name="Nusbaum C."/>
            <person name="Birren B."/>
        </authorList>
    </citation>
    <scope>NUCLEOTIDE SEQUENCE [LARGE SCALE GENOMIC DNA]</scope>
    <source>
        <strain evidence="1 2">29_1</strain>
    </source>
</reference>